<dbReference type="Pfam" id="PF01527">
    <property type="entry name" value="HTH_Tnp_1"/>
    <property type="match status" value="1"/>
</dbReference>
<dbReference type="InterPro" id="IPR036388">
    <property type="entry name" value="WH-like_DNA-bd_sf"/>
</dbReference>
<dbReference type="NCBIfam" id="NF047595">
    <property type="entry name" value="IS66_ISRel24_TnpA"/>
    <property type="match status" value="1"/>
</dbReference>
<accession>A0ABY3QRK5</accession>
<dbReference type="SUPFAM" id="SSF48295">
    <property type="entry name" value="TrpR-like"/>
    <property type="match status" value="1"/>
</dbReference>
<keyword evidence="3" id="KW-1185">Reference proteome</keyword>
<dbReference type="InterPro" id="IPR010921">
    <property type="entry name" value="Trp_repressor/repl_initiator"/>
</dbReference>
<dbReference type="PANTHER" id="PTHR37936:SF3">
    <property type="entry name" value="TRANSPOSASE INSC FOR INSERTION ELEMENT IS2A-RELATED"/>
    <property type="match status" value="1"/>
</dbReference>
<organism evidence="2 3">
    <name type="scientific">Bradyrhizobium barranii</name>
    <dbReference type="NCBI Taxonomy" id="2992140"/>
    <lineage>
        <taxon>Bacteria</taxon>
        <taxon>Pseudomonadati</taxon>
        <taxon>Pseudomonadota</taxon>
        <taxon>Alphaproteobacteria</taxon>
        <taxon>Hyphomicrobiales</taxon>
        <taxon>Nitrobacteraceae</taxon>
        <taxon>Bradyrhizobium</taxon>
    </lineage>
</organism>
<dbReference type="PANTHER" id="PTHR37936">
    <property type="entry name" value="TRANSPOSASE INSC FOR INSERTION ELEMENT IS2A-RELATED"/>
    <property type="match status" value="1"/>
</dbReference>
<name>A0ABY3QRK5_9BRAD</name>
<evidence type="ECO:0000313" key="2">
    <source>
        <dbReference type="EMBL" id="UFW88385.1"/>
    </source>
</evidence>
<reference evidence="2" key="1">
    <citation type="submission" date="2021-11" db="EMBL/GenBank/DDBJ databases">
        <title>Australian commercial rhizobial inoculants.</title>
        <authorList>
            <person name="Kohlmeier M.G."/>
            <person name="O'Hara G.W."/>
            <person name="Colombi E."/>
            <person name="Ramsay J.P."/>
            <person name="Terpolilli J."/>
        </authorList>
    </citation>
    <scope>NUCLEOTIDE SEQUENCE</scope>
    <source>
        <strain evidence="2">CC829</strain>
    </source>
</reference>
<evidence type="ECO:0000313" key="3">
    <source>
        <dbReference type="Proteomes" id="UP001430990"/>
    </source>
</evidence>
<proteinExistence type="inferred from homology"/>
<dbReference type="EMBL" id="CP088100">
    <property type="protein sequence ID" value="UFW88385.1"/>
    <property type="molecule type" value="Genomic_DNA"/>
</dbReference>
<sequence length="133" mass="14312">MATVTVLSGPERRRRWTTAEKLRIVEESLAPGAGVVEVARRHDVHRNLVTAWRRQARTGVLAFEPGPMQRQDDEVRFAAVSIAPDRQPLTAPAETCGSIEIEFAAGARMRITGAVDAATLSAVVAALTDGRPG</sequence>
<comment type="similarity">
    <text evidence="1">Belongs to the transposase 8 family.</text>
</comment>
<dbReference type="Proteomes" id="UP001430990">
    <property type="component" value="Chromosome"/>
</dbReference>
<gene>
    <name evidence="2" type="ORF">BjapCC829_07535</name>
</gene>
<evidence type="ECO:0000256" key="1">
    <source>
        <dbReference type="ARBA" id="ARBA00009964"/>
    </source>
</evidence>
<protein>
    <submittedName>
        <fullName evidence="2">Transposase</fullName>
    </submittedName>
</protein>
<dbReference type="InterPro" id="IPR002514">
    <property type="entry name" value="Transposase_8"/>
</dbReference>
<dbReference type="Gene3D" id="1.10.10.10">
    <property type="entry name" value="Winged helix-like DNA-binding domain superfamily/Winged helix DNA-binding domain"/>
    <property type="match status" value="1"/>
</dbReference>